<proteinExistence type="predicted"/>
<gene>
    <name evidence="1" type="ORF">L6164_021388</name>
</gene>
<name>A0ACB9N1Z8_BAUVA</name>
<dbReference type="Proteomes" id="UP000828941">
    <property type="component" value="Chromosome 8"/>
</dbReference>
<keyword evidence="2" id="KW-1185">Reference proteome</keyword>
<organism evidence="1 2">
    <name type="scientific">Bauhinia variegata</name>
    <name type="common">Purple orchid tree</name>
    <name type="synonym">Phanera variegata</name>
    <dbReference type="NCBI Taxonomy" id="167791"/>
    <lineage>
        <taxon>Eukaryota</taxon>
        <taxon>Viridiplantae</taxon>
        <taxon>Streptophyta</taxon>
        <taxon>Embryophyta</taxon>
        <taxon>Tracheophyta</taxon>
        <taxon>Spermatophyta</taxon>
        <taxon>Magnoliopsida</taxon>
        <taxon>eudicotyledons</taxon>
        <taxon>Gunneridae</taxon>
        <taxon>Pentapetalae</taxon>
        <taxon>rosids</taxon>
        <taxon>fabids</taxon>
        <taxon>Fabales</taxon>
        <taxon>Fabaceae</taxon>
        <taxon>Cercidoideae</taxon>
        <taxon>Cercideae</taxon>
        <taxon>Bauhiniinae</taxon>
        <taxon>Bauhinia</taxon>
    </lineage>
</organism>
<reference evidence="1 2" key="1">
    <citation type="journal article" date="2022" name="DNA Res.">
        <title>Chromosomal-level genome assembly of the orchid tree Bauhinia variegata (Leguminosae; Cercidoideae) supports the allotetraploid origin hypothesis of Bauhinia.</title>
        <authorList>
            <person name="Zhong Y."/>
            <person name="Chen Y."/>
            <person name="Zheng D."/>
            <person name="Pang J."/>
            <person name="Liu Y."/>
            <person name="Luo S."/>
            <person name="Meng S."/>
            <person name="Qian L."/>
            <person name="Wei D."/>
            <person name="Dai S."/>
            <person name="Zhou R."/>
        </authorList>
    </citation>
    <scope>NUCLEOTIDE SEQUENCE [LARGE SCALE GENOMIC DNA]</scope>
    <source>
        <strain evidence="1">BV-YZ2020</strain>
    </source>
</reference>
<comment type="caution">
    <text evidence="1">The sequence shown here is derived from an EMBL/GenBank/DDBJ whole genome shotgun (WGS) entry which is preliminary data.</text>
</comment>
<accession>A0ACB9N1Z8</accession>
<evidence type="ECO:0000313" key="1">
    <source>
        <dbReference type="EMBL" id="KAI4329086.1"/>
    </source>
</evidence>
<protein>
    <submittedName>
        <fullName evidence="1">Uncharacterized protein</fullName>
    </submittedName>
</protein>
<evidence type="ECO:0000313" key="2">
    <source>
        <dbReference type="Proteomes" id="UP000828941"/>
    </source>
</evidence>
<dbReference type="EMBL" id="CM039433">
    <property type="protein sequence ID" value="KAI4329086.1"/>
    <property type="molecule type" value="Genomic_DNA"/>
</dbReference>
<sequence>MLITMASSLTFMQRKAMMIFPESMRKLWNNWELQAMVLLSLSFQSFLVFLGTVRKCDSRIWHRIVLWIAYLSADGLATISLSVLSDKVAQIGYNFVEPKVVIMALWAPFLLLHLGGPDTITAYSMEDNEFWLRYLLKFGIQVGVAFYIFLRAWTNAKLNILAIVMFIAGLIKIGERTWVLWSASSERFKQSLFPDPDPGPNYARFMEAHSSASDQGFKVNVQDLIGSPFGDYAEAEDIVLTKTEDDTRRADKIIVLAHKFFETFKRLFADLILSFQDVLESRLSIENGSCKEVFELIEAELGFIYDVFYTKAVLIHSVVGGFLRFISFWCIIIVLCLFFVTEKSEYPKSDLVITYVLLVGAVVLEIYSVISLVFSDWTILRLMKHKNEVTDMMIRVISAARNGKWSNSMAQFNLISFCLKTRNQRFGDCSKKTVAKCCLIRMIMHAYQSYMKFMHGDIESVPEYLKDLIFEQFLKKIEDAKEKLNEERKVAEEVKKFCDHRGDKVLKDSKYSTKSDLKRTVEVELDQSILLWHIATDLCYNSVSDEAVVSSDTASPNYRKASKLLSDYMLYLLVKRPFMLPDGIGEIRFQDTCAEATEFIKAREPLQDDKGAYEMLLEICSDVVDPSAVKGDRSKSVLFDACRLAKTLQKLENEQDWRTQKMWELITDVWLEMLAYAASHCQGIHHAQQLRRGGELLTHVWLLMAHLGITNKIQISDGHRRTKLIRK</sequence>